<gene>
    <name evidence="2" type="ORF">GFD30_18705</name>
</gene>
<feature type="transmembrane region" description="Helical" evidence="1">
    <location>
        <begin position="45"/>
        <end position="67"/>
    </location>
</feature>
<comment type="caution">
    <text evidence="2">The sequence shown here is derived from an EMBL/GenBank/DDBJ whole genome shotgun (WGS) entry which is preliminary data.</text>
</comment>
<feature type="transmembrane region" description="Helical" evidence="1">
    <location>
        <begin position="100"/>
        <end position="122"/>
    </location>
</feature>
<sequence length="370" mass="38111">MDDPRPAELRGRRPILVAAVAVGTLTMCATFAGSVVNLLTGPAALAIAATGAVLAGMASIIATIVSGPAAGERSERRAPAAWNWLDVARHPLEAVRNIRLPLACALAVAGAMTAPEAILAPLPLRGFAAEHAATLLPVVTGAWVLLIAMVAQGWNLTWDGAEPRQKGAGLDALVTYTVAAGLGFWIGTVAQTYLGLLVAAAAMLVLTAVAGRIEDDYYAKGPLPFVLSAAAIAATAFAAWHSGFGPFGTVFAGMGATMAVTFPAAIRGRHPKFEAGILEFVPLVGVGLLGLDGRPWWFAVAVLLFAAGVVNSGGDDESRDAPDFGQGARFVARWFGPLKPLAVLYVVLTPAASLYAGVAMAFPQLGWELP</sequence>
<evidence type="ECO:0000256" key="1">
    <source>
        <dbReference type="SAM" id="Phobius"/>
    </source>
</evidence>
<feature type="transmembrane region" description="Helical" evidence="1">
    <location>
        <begin position="342"/>
        <end position="362"/>
    </location>
</feature>
<proteinExistence type="predicted"/>
<feature type="transmembrane region" description="Helical" evidence="1">
    <location>
        <begin position="247"/>
        <end position="266"/>
    </location>
</feature>
<reference evidence="2 3" key="1">
    <citation type="submission" date="2019-10" db="EMBL/GenBank/DDBJ databases">
        <title>Glycomyces albidus sp. nov., a novel actinomycete isolated from rhizosphere soil of wheat (Triticum aestivum L.).</title>
        <authorList>
            <person name="Qian L."/>
        </authorList>
    </citation>
    <scope>NUCLEOTIDE SEQUENCE [LARGE SCALE GENOMIC DNA]</scope>
    <source>
        <strain evidence="2 3">NEAU-7082</strain>
    </source>
</reference>
<keyword evidence="3" id="KW-1185">Reference proteome</keyword>
<dbReference type="Proteomes" id="UP000477750">
    <property type="component" value="Unassembled WGS sequence"/>
</dbReference>
<keyword evidence="1" id="KW-0472">Membrane</keyword>
<evidence type="ECO:0000313" key="3">
    <source>
        <dbReference type="Proteomes" id="UP000477750"/>
    </source>
</evidence>
<feature type="transmembrane region" description="Helical" evidence="1">
    <location>
        <begin position="134"/>
        <end position="156"/>
    </location>
</feature>
<feature type="transmembrane region" description="Helical" evidence="1">
    <location>
        <begin position="296"/>
        <end position="314"/>
    </location>
</feature>
<feature type="transmembrane region" description="Helical" evidence="1">
    <location>
        <begin position="193"/>
        <end position="211"/>
    </location>
</feature>
<feature type="transmembrane region" description="Helical" evidence="1">
    <location>
        <begin position="273"/>
        <end position="290"/>
    </location>
</feature>
<feature type="transmembrane region" description="Helical" evidence="1">
    <location>
        <begin position="168"/>
        <end position="187"/>
    </location>
</feature>
<evidence type="ECO:0000313" key="2">
    <source>
        <dbReference type="EMBL" id="MQM27582.1"/>
    </source>
</evidence>
<feature type="transmembrane region" description="Helical" evidence="1">
    <location>
        <begin position="15"/>
        <end position="39"/>
    </location>
</feature>
<keyword evidence="1" id="KW-0812">Transmembrane</keyword>
<dbReference type="AlphaFoldDB" id="A0A6L5GD10"/>
<name>A0A6L5GD10_9ACTN</name>
<dbReference type="RefSeq" id="WP_153026716.1">
    <property type="nucleotide sequence ID" value="NZ_WIAO01000026.1"/>
</dbReference>
<organism evidence="2 3">
    <name type="scientific">Glycomyces albidus</name>
    <dbReference type="NCBI Taxonomy" id="2656774"/>
    <lineage>
        <taxon>Bacteria</taxon>
        <taxon>Bacillati</taxon>
        <taxon>Actinomycetota</taxon>
        <taxon>Actinomycetes</taxon>
        <taxon>Glycomycetales</taxon>
        <taxon>Glycomycetaceae</taxon>
        <taxon>Glycomyces</taxon>
    </lineage>
</organism>
<protein>
    <submittedName>
        <fullName evidence="2">Uncharacterized protein</fullName>
    </submittedName>
</protein>
<dbReference type="EMBL" id="WIAO01000026">
    <property type="protein sequence ID" value="MQM27582.1"/>
    <property type="molecule type" value="Genomic_DNA"/>
</dbReference>
<keyword evidence="1" id="KW-1133">Transmembrane helix</keyword>
<feature type="transmembrane region" description="Helical" evidence="1">
    <location>
        <begin position="223"/>
        <end position="241"/>
    </location>
</feature>
<accession>A0A6L5GD10</accession>